<sequence length="264" mass="27339">MPSSNPSSSSVSQASPSGSSAPSSSKSTSSISAARSSAGSEGQPPPTSAPAGPGAAQREGSRPHGGRRPQRGGLRIPGCRGGPGVGTQREACPRGPGLGAGRPGAPAGGGTRLTRPGRAQLHHLDDLLVAMEVQRARPFRGLHAGLLAVARRGAQGRQSCHRPAGPPVPPRPPEPAGQLPEGVEYIPTRKKGKNPMKPVGVAWAIGLPCGIILFLLVKREVDKNRLEQLHIRRKMLGANVGDYETERYRRAPGPKCGTQGTLPL</sequence>
<evidence type="ECO:0000313" key="4">
    <source>
        <dbReference type="Proteomes" id="UP000694428"/>
    </source>
</evidence>
<feature type="transmembrane region" description="Helical" evidence="2">
    <location>
        <begin position="199"/>
        <end position="217"/>
    </location>
</feature>
<feature type="compositionally biased region" description="Gly residues" evidence="1">
    <location>
        <begin position="96"/>
        <end position="111"/>
    </location>
</feature>
<feature type="compositionally biased region" description="Low complexity" evidence="1">
    <location>
        <begin position="1"/>
        <end position="42"/>
    </location>
</feature>
<dbReference type="AlphaFoldDB" id="A0A8C9ENS4"/>
<name>A0A8C9ENS4_PAVCR</name>
<keyword evidence="2" id="KW-0812">Transmembrane</keyword>
<reference evidence="3" key="1">
    <citation type="submission" date="2025-08" db="UniProtKB">
        <authorList>
            <consortium name="Ensembl"/>
        </authorList>
    </citation>
    <scope>IDENTIFICATION</scope>
</reference>
<evidence type="ECO:0000313" key="3">
    <source>
        <dbReference type="Ensembl" id="ENSPSTP00000002583.1"/>
    </source>
</evidence>
<keyword evidence="2" id="KW-0472">Membrane</keyword>
<evidence type="ECO:0000256" key="2">
    <source>
        <dbReference type="SAM" id="Phobius"/>
    </source>
</evidence>
<proteinExistence type="predicted"/>
<evidence type="ECO:0000256" key="1">
    <source>
        <dbReference type="SAM" id="MobiDB-lite"/>
    </source>
</evidence>
<keyword evidence="4" id="KW-1185">Reference proteome</keyword>
<dbReference type="Pfam" id="PF15932">
    <property type="entry name" value="DUF4748"/>
    <property type="match status" value="1"/>
</dbReference>
<dbReference type="Proteomes" id="UP000694428">
    <property type="component" value="Unplaced"/>
</dbReference>
<protein>
    <submittedName>
        <fullName evidence="3">Uncharacterized protein</fullName>
    </submittedName>
</protein>
<reference evidence="3" key="2">
    <citation type="submission" date="2025-09" db="UniProtKB">
        <authorList>
            <consortium name="Ensembl"/>
        </authorList>
    </citation>
    <scope>IDENTIFICATION</scope>
</reference>
<dbReference type="Ensembl" id="ENSPSTT00000002711.1">
    <property type="protein sequence ID" value="ENSPSTP00000002583.1"/>
    <property type="gene ID" value="ENSPSTG00000001924.1"/>
</dbReference>
<feature type="region of interest" description="Disordered" evidence="1">
    <location>
        <begin position="154"/>
        <end position="179"/>
    </location>
</feature>
<feature type="compositionally biased region" description="Pro residues" evidence="1">
    <location>
        <begin position="164"/>
        <end position="175"/>
    </location>
</feature>
<organism evidence="3 4">
    <name type="scientific">Pavo cristatus</name>
    <name type="common">Indian peafowl</name>
    <name type="synonym">Blue peafowl</name>
    <dbReference type="NCBI Taxonomy" id="9049"/>
    <lineage>
        <taxon>Eukaryota</taxon>
        <taxon>Metazoa</taxon>
        <taxon>Chordata</taxon>
        <taxon>Craniata</taxon>
        <taxon>Vertebrata</taxon>
        <taxon>Euteleostomi</taxon>
        <taxon>Archelosauria</taxon>
        <taxon>Archosauria</taxon>
        <taxon>Dinosauria</taxon>
        <taxon>Saurischia</taxon>
        <taxon>Theropoda</taxon>
        <taxon>Coelurosauria</taxon>
        <taxon>Aves</taxon>
        <taxon>Neognathae</taxon>
        <taxon>Galloanserae</taxon>
        <taxon>Galliformes</taxon>
        <taxon>Phasianidae</taxon>
        <taxon>Phasianinae</taxon>
        <taxon>Pavo</taxon>
    </lineage>
</organism>
<feature type="region of interest" description="Disordered" evidence="1">
    <location>
        <begin position="1"/>
        <end position="116"/>
    </location>
</feature>
<accession>A0A8C9ENS4</accession>
<dbReference type="InterPro" id="IPR031833">
    <property type="entry name" value="DUF4748"/>
</dbReference>
<keyword evidence="2" id="KW-1133">Transmembrane helix</keyword>